<feature type="compositionally biased region" description="Polar residues" evidence="8">
    <location>
        <begin position="15"/>
        <end position="26"/>
    </location>
</feature>
<feature type="region of interest" description="Disordered" evidence="8">
    <location>
        <begin position="396"/>
        <end position="434"/>
    </location>
</feature>
<dbReference type="InterPro" id="IPR009003">
    <property type="entry name" value="Peptidase_S1_PA"/>
</dbReference>
<feature type="compositionally biased region" description="Basic and acidic residues" evidence="8">
    <location>
        <begin position="420"/>
        <end position="434"/>
    </location>
</feature>
<evidence type="ECO:0000256" key="2">
    <source>
        <dbReference type="ARBA" id="ARBA00022670"/>
    </source>
</evidence>
<proteinExistence type="inferred from homology"/>
<keyword evidence="7" id="KW-0175">Coiled coil</keyword>
<comment type="similarity">
    <text evidence="1 6">Belongs to the peptidase S1B family.</text>
</comment>
<evidence type="ECO:0000259" key="9">
    <source>
        <dbReference type="Pfam" id="PF00089"/>
    </source>
</evidence>
<keyword evidence="2 6" id="KW-0645">Protease</keyword>
<feature type="coiled-coil region" evidence="7">
    <location>
        <begin position="921"/>
        <end position="1084"/>
    </location>
</feature>
<sequence>MNTLIQSVMGTKVSHSSLFDTPTTRLGETKRHGDRGSSPSEGNTSSAGSPMQDIFYLNSLNQTVVAAWDLQDPDPNNPSKRSRQRHTEKLGMGRDRRNKVPRAHFLPGGKYRGMPCFLKGGFGCLLTMGPQTAICKLFMGFSGSKGFEYMGTGWLITKDTVVTAGHCLYDSNGGYLRSVKVYIGYQGPEDTALDRNSCEMRLGKVATIPAEYIKTAHTVHDVGFVLVSDQKLTATAAQIKLQSPFIDVEPFQPENTPKSSPGMKLGVVGYPGDIEGGNDMYEHWDMTKFDLAESRYLSYQIDTEVGESGSPILREIQGSNRLSPIGVHTDGGYPNSGSVIGPLGNLFSDYTTAIRVKQTEKLTPNTVRMPVPRVAGARNLEYISIPAPARSTVQVDPYDGPVIKRPGKESASRTSQTWLDRLDERPSPSPKHREAAKVIADLEGSGGKEPSPGSDRVTEAAALARGLENGFTVGSRKKKEYGTNTTAGRGAFIKSLITVIREEGGLFLPYGPERTENQWHYSQDMNYLPPGQDNTTANRTVEMSTRLPQNLPATEYKESGAISGETQEELIQQVNTRMESEQGLQTKFFLNFPPKLEGNAKEELKKSMRYVQEWQCWAYGLAALKAQQQVKAGKLTSAATPEGAAKRSTYENMVYDHLMRQSPWISKTYDEVQNRQISCTKADLHTTLIKAAVEGFTVPGKLMKSLHDVLESISKGIISFSMESKSQEVQYFIMFTKYDYEQFSETVQTSIRVISFKTDVSVNEFNLNKNTVSRVELAFSYHQYQCDFNSDLYAEIKGDLSLKVVDAGRQFSGLKVEDIDLDLDSASHESMPLPLRSVGKQSAFVRDNAASYDKIVDNLTELSKLGQGSSDSAAAIADILEAQSVDVGVAALIGTRLAVQGHQLLKENTAIPTSLRFYDAGQDLRNELQTLTEEKETVEQHNKSLQYALDEARLKAEHQAKDIESLNETVKVLRRLVPEVEITDQLKSAQAKVQDLYSENERLKKENADAVRDLQASKDESRIRNETALSGLQAQISALKGRCEEAEKQKKTALESEEATKALLQNAEQGEERLAVRVKSLRNRIKGFDPGLSYRDSGDLELDPESDSKSSDTSAFSHPVAFDVEMVERPEILVGISDLKPDGKAFGFQVLAQHAEKTGFTIEHGRDGPMTKLKANWLALSDFGADIHVQEFQVPSPLPTQASTKFDLPFSKPVSEGYEFCSWLKSFKVGSTDLTDIQLELDVKKDENGQVQSIFSWSLQCFDSLTYECFAYKPNGMKQIQIGYIDDGEEGATSHEWVEKFDRGEPFTRIPRVFIALSSFGPGKVDTFWFESEVTNVSKDEMTVVTRMDRGDRGPCFIRYLWIAVQ</sequence>
<name>A0A317WI18_9EURO</name>
<dbReference type="SUPFAM" id="SSF50494">
    <property type="entry name" value="Trypsin-like serine proteases"/>
    <property type="match status" value="1"/>
</dbReference>
<comment type="caution">
    <text evidence="10">The sequence shown here is derived from an EMBL/GenBank/DDBJ whole genome shotgun (WGS) entry which is preliminary data.</text>
</comment>
<evidence type="ECO:0000256" key="7">
    <source>
        <dbReference type="SAM" id="Coils"/>
    </source>
</evidence>
<dbReference type="PANTHER" id="PTHR15462:SF8">
    <property type="entry name" value="SERINE PROTEASE"/>
    <property type="match status" value="1"/>
</dbReference>
<keyword evidence="5 6" id="KW-0720">Serine protease</keyword>
<dbReference type="PRINTS" id="PR00839">
    <property type="entry name" value="V8PROTEASE"/>
</dbReference>
<feature type="region of interest" description="Disordered" evidence="8">
    <location>
        <begin position="15"/>
        <end position="49"/>
    </location>
</feature>
<dbReference type="InterPro" id="IPR043504">
    <property type="entry name" value="Peptidase_S1_PA_chymotrypsin"/>
</dbReference>
<keyword evidence="4 6" id="KW-0378">Hydrolase</keyword>
<dbReference type="InterPro" id="IPR001254">
    <property type="entry name" value="Trypsin_dom"/>
</dbReference>
<accession>A0A317WI18</accession>
<dbReference type="Gene3D" id="2.60.40.2080">
    <property type="match status" value="1"/>
</dbReference>
<dbReference type="EC" id="3.4.21.-" evidence="6"/>
<evidence type="ECO:0000256" key="8">
    <source>
        <dbReference type="SAM" id="MobiDB-lite"/>
    </source>
</evidence>
<keyword evidence="11" id="KW-1185">Reference proteome</keyword>
<evidence type="ECO:0000256" key="1">
    <source>
        <dbReference type="ARBA" id="ARBA00008764"/>
    </source>
</evidence>
<evidence type="ECO:0000313" key="10">
    <source>
        <dbReference type="EMBL" id="PWY83850.1"/>
    </source>
</evidence>
<evidence type="ECO:0000256" key="3">
    <source>
        <dbReference type="ARBA" id="ARBA00022729"/>
    </source>
</evidence>
<dbReference type="InterPro" id="IPR050966">
    <property type="entry name" value="Glutamyl_endopeptidase"/>
</dbReference>
<evidence type="ECO:0000256" key="5">
    <source>
        <dbReference type="ARBA" id="ARBA00022825"/>
    </source>
</evidence>
<evidence type="ECO:0000313" key="11">
    <source>
        <dbReference type="Proteomes" id="UP000246702"/>
    </source>
</evidence>
<dbReference type="GeneID" id="37118453"/>
<dbReference type="InterPro" id="IPR037221">
    <property type="entry name" value="H-type_lectin_dom_sf"/>
</dbReference>
<gene>
    <name evidence="10" type="ORF">BO94DRAFT_599305</name>
</gene>
<dbReference type="Pfam" id="PF00089">
    <property type="entry name" value="Trypsin"/>
    <property type="match status" value="1"/>
</dbReference>
<keyword evidence="3" id="KW-0732">Signal</keyword>
<protein>
    <recommendedName>
        <fullName evidence="6">Serine protease</fullName>
        <ecNumber evidence="6">3.4.21.-</ecNumber>
    </recommendedName>
</protein>
<dbReference type="InterPro" id="IPR008256">
    <property type="entry name" value="Peptidase_S1B"/>
</dbReference>
<dbReference type="Gene3D" id="2.40.10.10">
    <property type="entry name" value="Trypsin-like serine proteases"/>
    <property type="match status" value="2"/>
</dbReference>
<evidence type="ECO:0000256" key="4">
    <source>
        <dbReference type="ARBA" id="ARBA00022801"/>
    </source>
</evidence>
<dbReference type="OrthoDB" id="3693942at2759"/>
<organism evidence="10 11">
    <name type="scientific">Aspergillus sclerotioniger CBS 115572</name>
    <dbReference type="NCBI Taxonomy" id="1450535"/>
    <lineage>
        <taxon>Eukaryota</taxon>
        <taxon>Fungi</taxon>
        <taxon>Dikarya</taxon>
        <taxon>Ascomycota</taxon>
        <taxon>Pezizomycotina</taxon>
        <taxon>Eurotiomycetes</taxon>
        <taxon>Eurotiomycetidae</taxon>
        <taxon>Eurotiales</taxon>
        <taxon>Aspergillaceae</taxon>
        <taxon>Aspergillus</taxon>
        <taxon>Aspergillus subgen. Circumdati</taxon>
    </lineage>
</organism>
<feature type="region of interest" description="Disordered" evidence="8">
    <location>
        <begin position="1096"/>
        <end position="1115"/>
    </location>
</feature>
<evidence type="ECO:0000256" key="6">
    <source>
        <dbReference type="RuleBase" id="RU004296"/>
    </source>
</evidence>
<dbReference type="GO" id="GO:0006508">
    <property type="term" value="P:proteolysis"/>
    <property type="evidence" value="ECO:0007669"/>
    <property type="project" value="UniProtKB-KW"/>
</dbReference>
<dbReference type="STRING" id="1450535.A0A317WI18"/>
<dbReference type="EMBL" id="MSFK01000018">
    <property type="protein sequence ID" value="PWY83850.1"/>
    <property type="molecule type" value="Genomic_DNA"/>
</dbReference>
<dbReference type="RefSeq" id="XP_025466318.1">
    <property type="nucleotide sequence ID" value="XM_025616310.1"/>
</dbReference>
<dbReference type="PANTHER" id="PTHR15462">
    <property type="entry name" value="SERINE PROTEASE"/>
    <property type="match status" value="1"/>
</dbReference>
<feature type="region of interest" description="Disordered" evidence="8">
    <location>
        <begin position="69"/>
        <end position="95"/>
    </location>
</feature>
<feature type="domain" description="Peptidase S1" evidence="9">
    <location>
        <begin position="144"/>
        <end position="277"/>
    </location>
</feature>
<dbReference type="Proteomes" id="UP000246702">
    <property type="component" value="Unassembled WGS sequence"/>
</dbReference>
<feature type="compositionally biased region" description="Polar residues" evidence="8">
    <location>
        <begin position="37"/>
        <end position="49"/>
    </location>
</feature>
<dbReference type="GO" id="GO:0004252">
    <property type="term" value="F:serine-type endopeptidase activity"/>
    <property type="evidence" value="ECO:0007669"/>
    <property type="project" value="InterPro"/>
</dbReference>
<reference evidence="10 11" key="1">
    <citation type="submission" date="2016-12" db="EMBL/GenBank/DDBJ databases">
        <title>The genomes of Aspergillus section Nigri reveals drivers in fungal speciation.</title>
        <authorList>
            <consortium name="DOE Joint Genome Institute"/>
            <person name="Vesth T.C."/>
            <person name="Nybo J."/>
            <person name="Theobald S."/>
            <person name="Brandl J."/>
            <person name="Frisvad J.C."/>
            <person name="Nielsen K.F."/>
            <person name="Lyhne E.K."/>
            <person name="Kogle M.E."/>
            <person name="Kuo A."/>
            <person name="Riley R."/>
            <person name="Clum A."/>
            <person name="Nolan M."/>
            <person name="Lipzen A."/>
            <person name="Salamov A."/>
            <person name="Henrissat B."/>
            <person name="Wiebenga A."/>
            <person name="De Vries R.P."/>
            <person name="Grigoriev I.V."/>
            <person name="Mortensen U.H."/>
            <person name="Andersen M.R."/>
            <person name="Baker S.E."/>
        </authorList>
    </citation>
    <scope>NUCLEOTIDE SEQUENCE [LARGE SCALE GENOMIC DNA]</scope>
    <source>
        <strain evidence="10 11">CBS 115572</strain>
    </source>
</reference>
<feature type="compositionally biased region" description="Basic and acidic residues" evidence="8">
    <location>
        <begin position="85"/>
        <end position="95"/>
    </location>
</feature>